<organism evidence="1 2">
    <name type="scientific">Allacma fusca</name>
    <dbReference type="NCBI Taxonomy" id="39272"/>
    <lineage>
        <taxon>Eukaryota</taxon>
        <taxon>Metazoa</taxon>
        <taxon>Ecdysozoa</taxon>
        <taxon>Arthropoda</taxon>
        <taxon>Hexapoda</taxon>
        <taxon>Collembola</taxon>
        <taxon>Symphypleona</taxon>
        <taxon>Sminthuridae</taxon>
        <taxon>Allacma</taxon>
    </lineage>
</organism>
<evidence type="ECO:0000313" key="2">
    <source>
        <dbReference type="Proteomes" id="UP000708208"/>
    </source>
</evidence>
<proteinExistence type="predicted"/>
<dbReference type="Proteomes" id="UP000708208">
    <property type="component" value="Unassembled WGS sequence"/>
</dbReference>
<sequence>MGRNPSSVASENRGVAVLEDDVMGVNEVELLQPEIDRKSREFSSILHTKGTTFPLGTTVFSRTGFQFPVTTTTTEYQTHELLHLHKRIER</sequence>
<gene>
    <name evidence="1" type="ORF">AFUS01_LOCUS38248</name>
</gene>
<accession>A0A8J2L3W9</accession>
<name>A0A8J2L3W9_9HEXA</name>
<keyword evidence="2" id="KW-1185">Reference proteome</keyword>
<dbReference type="AlphaFoldDB" id="A0A8J2L3W9"/>
<protein>
    <submittedName>
        <fullName evidence="1">Uncharacterized protein</fullName>
    </submittedName>
</protein>
<dbReference type="EMBL" id="CAJVCH010547083">
    <property type="protein sequence ID" value="CAG7828309.1"/>
    <property type="molecule type" value="Genomic_DNA"/>
</dbReference>
<comment type="caution">
    <text evidence="1">The sequence shown here is derived from an EMBL/GenBank/DDBJ whole genome shotgun (WGS) entry which is preliminary data.</text>
</comment>
<evidence type="ECO:0000313" key="1">
    <source>
        <dbReference type="EMBL" id="CAG7828309.1"/>
    </source>
</evidence>
<reference evidence="1" key="1">
    <citation type="submission" date="2021-06" db="EMBL/GenBank/DDBJ databases">
        <authorList>
            <person name="Hodson N. C."/>
            <person name="Mongue J. A."/>
            <person name="Jaron S. K."/>
        </authorList>
    </citation>
    <scope>NUCLEOTIDE SEQUENCE</scope>
</reference>